<evidence type="ECO:0000256" key="2">
    <source>
        <dbReference type="ARBA" id="ARBA00012438"/>
    </source>
</evidence>
<dbReference type="SUPFAM" id="SSF55785">
    <property type="entry name" value="PYP-like sensor domain (PAS domain)"/>
    <property type="match status" value="2"/>
</dbReference>
<dbReference type="Pfam" id="PF08447">
    <property type="entry name" value="PAS_3"/>
    <property type="match status" value="1"/>
</dbReference>
<dbReference type="PANTHER" id="PTHR43304:SF1">
    <property type="entry name" value="PAC DOMAIN-CONTAINING PROTEIN"/>
    <property type="match status" value="1"/>
</dbReference>
<comment type="caution">
    <text evidence="9">The sequence shown here is derived from an EMBL/GenBank/DDBJ whole genome shotgun (WGS) entry which is preliminary data.</text>
</comment>
<dbReference type="AlphaFoldDB" id="A0A418R004"/>
<evidence type="ECO:0000256" key="3">
    <source>
        <dbReference type="ARBA" id="ARBA00022553"/>
    </source>
</evidence>
<evidence type="ECO:0000256" key="1">
    <source>
        <dbReference type="ARBA" id="ARBA00000085"/>
    </source>
</evidence>
<accession>A0A418R004</accession>
<evidence type="ECO:0000259" key="8">
    <source>
        <dbReference type="PROSITE" id="PS50113"/>
    </source>
</evidence>
<keyword evidence="4" id="KW-0808">Transferase</keyword>
<dbReference type="PROSITE" id="PS50113">
    <property type="entry name" value="PAC"/>
    <property type="match status" value="1"/>
</dbReference>
<comment type="catalytic activity">
    <reaction evidence="1">
        <text>ATP + protein L-histidine = ADP + protein N-phospho-L-histidine.</text>
        <dbReference type="EC" id="2.7.13.3"/>
    </reaction>
</comment>
<dbReference type="Gene3D" id="3.30.450.20">
    <property type="entry name" value="PAS domain"/>
    <property type="match status" value="3"/>
</dbReference>
<dbReference type="Proteomes" id="UP000284250">
    <property type="component" value="Unassembled WGS sequence"/>
</dbReference>
<gene>
    <name evidence="9" type="ORF">D0T11_08950</name>
</gene>
<dbReference type="FunFam" id="3.30.450.20:FF:000099">
    <property type="entry name" value="Sensory box sensor histidine kinase"/>
    <property type="match status" value="1"/>
</dbReference>
<keyword evidence="3" id="KW-0597">Phosphoprotein</keyword>
<evidence type="ECO:0000256" key="5">
    <source>
        <dbReference type="ARBA" id="ARBA00022777"/>
    </source>
</evidence>
<keyword evidence="6" id="KW-0175">Coiled coil</keyword>
<organism evidence="9 10">
    <name type="scientific">Hymenobacter rubripertinctus</name>
    <dbReference type="NCBI Taxonomy" id="2029981"/>
    <lineage>
        <taxon>Bacteria</taxon>
        <taxon>Pseudomonadati</taxon>
        <taxon>Bacteroidota</taxon>
        <taxon>Cytophagia</taxon>
        <taxon>Cytophagales</taxon>
        <taxon>Hymenobacteraceae</taxon>
        <taxon>Hymenobacter</taxon>
    </lineage>
</organism>
<proteinExistence type="predicted"/>
<name>A0A418R004_9BACT</name>
<feature type="domain" description="PAC" evidence="8">
    <location>
        <begin position="225"/>
        <end position="277"/>
    </location>
</feature>
<dbReference type="InterPro" id="IPR052162">
    <property type="entry name" value="Sensor_kinase/Photoreceptor"/>
</dbReference>
<dbReference type="CDD" id="cd00130">
    <property type="entry name" value="PAS"/>
    <property type="match status" value="1"/>
</dbReference>
<dbReference type="InterPro" id="IPR035965">
    <property type="entry name" value="PAS-like_dom_sf"/>
</dbReference>
<dbReference type="GO" id="GO:0004673">
    <property type="term" value="F:protein histidine kinase activity"/>
    <property type="evidence" value="ECO:0007669"/>
    <property type="project" value="UniProtKB-EC"/>
</dbReference>
<dbReference type="EC" id="2.7.13.3" evidence="2"/>
<keyword evidence="10" id="KW-1185">Reference proteome</keyword>
<dbReference type="NCBIfam" id="TIGR00229">
    <property type="entry name" value="sensory_box"/>
    <property type="match status" value="1"/>
</dbReference>
<sequence>MPSAAFPVDYHQLFRSLPDNFLLIAPDAEATIVDNTDSHVAASMKPRAEAVGKPFFEAYPAADEESARIVRESHAHVRRHREPHTMPLIRYDLARPAGQGGGLEEMYWEATHFPVLNEAGQLAFILQRTRNVTERHQAALRAAEAQQALNETQNRMRFLLESLPILVWTARPDGVRDYFNPRWLEFTGRPVEQSLNKGWQQAVHPDDRERVVGRWEEAIAAGQPFQIEYRLRRHDGHYRWLLMRGLPRHDERGQLTMWVGAGTDIHDQKLLVQELLEANEQQAALSDQAYQAQAEAQRQRETLYNLFMEAPAIISIARGPEYRHEFVNPLYQQLFPGRELLGRTVKEVIPEAESQGFIALLDHVYQTGEPFHGTEVPFVATDPVSGASEERFFNVTYQPLREKGRIVGISHFSYDVTELVNARRALEHPGSDA</sequence>
<dbReference type="SMART" id="SM00091">
    <property type="entry name" value="PAS"/>
    <property type="match status" value="2"/>
</dbReference>
<dbReference type="InterPro" id="IPR000700">
    <property type="entry name" value="PAS-assoc_C"/>
</dbReference>
<dbReference type="RefSeq" id="WP_119655447.1">
    <property type="nucleotide sequence ID" value="NZ_JBHUOI010000025.1"/>
</dbReference>
<dbReference type="OrthoDB" id="9766459at2"/>
<dbReference type="InterPro" id="IPR000014">
    <property type="entry name" value="PAS"/>
</dbReference>
<dbReference type="PROSITE" id="PS50112">
    <property type="entry name" value="PAS"/>
    <property type="match status" value="1"/>
</dbReference>
<keyword evidence="5" id="KW-0418">Kinase</keyword>
<dbReference type="InterPro" id="IPR013656">
    <property type="entry name" value="PAS_4"/>
</dbReference>
<reference evidence="9 10" key="1">
    <citation type="submission" date="2019-01" db="EMBL/GenBank/DDBJ databases">
        <title>Hymenobacter humicola sp. nov., isolated from soils in Antarctica.</title>
        <authorList>
            <person name="Sedlacek I."/>
            <person name="Holochova P."/>
            <person name="Kralova S."/>
            <person name="Pantucek R."/>
            <person name="Stankova E."/>
            <person name="Vrbovska V."/>
            <person name="Kristofova L."/>
            <person name="Svec P."/>
            <person name="Busse H.-J."/>
        </authorList>
    </citation>
    <scope>NUCLEOTIDE SEQUENCE [LARGE SCALE GENOMIC DNA]</scope>
    <source>
        <strain evidence="9 10">CCM 8852</strain>
    </source>
</reference>
<dbReference type="SMART" id="SM00086">
    <property type="entry name" value="PAC"/>
    <property type="match status" value="1"/>
</dbReference>
<protein>
    <recommendedName>
        <fullName evidence="2">histidine kinase</fullName>
        <ecNumber evidence="2">2.7.13.3</ecNumber>
    </recommendedName>
</protein>
<dbReference type="Pfam" id="PF08448">
    <property type="entry name" value="PAS_4"/>
    <property type="match status" value="2"/>
</dbReference>
<dbReference type="PANTHER" id="PTHR43304">
    <property type="entry name" value="PHYTOCHROME-LIKE PROTEIN CPH1"/>
    <property type="match status" value="1"/>
</dbReference>
<evidence type="ECO:0000256" key="6">
    <source>
        <dbReference type="SAM" id="Coils"/>
    </source>
</evidence>
<feature type="domain" description="PAS" evidence="7">
    <location>
        <begin position="152"/>
        <end position="222"/>
    </location>
</feature>
<evidence type="ECO:0000313" key="10">
    <source>
        <dbReference type="Proteomes" id="UP000284250"/>
    </source>
</evidence>
<evidence type="ECO:0000256" key="4">
    <source>
        <dbReference type="ARBA" id="ARBA00022679"/>
    </source>
</evidence>
<dbReference type="InterPro" id="IPR001610">
    <property type="entry name" value="PAC"/>
</dbReference>
<evidence type="ECO:0000259" key="7">
    <source>
        <dbReference type="PROSITE" id="PS50112"/>
    </source>
</evidence>
<evidence type="ECO:0000313" key="9">
    <source>
        <dbReference type="EMBL" id="RIY10780.1"/>
    </source>
</evidence>
<dbReference type="InterPro" id="IPR013655">
    <property type="entry name" value="PAS_fold_3"/>
</dbReference>
<feature type="coiled-coil region" evidence="6">
    <location>
        <begin position="126"/>
        <end position="162"/>
    </location>
</feature>
<dbReference type="EMBL" id="QYCN01000011">
    <property type="protein sequence ID" value="RIY10780.1"/>
    <property type="molecule type" value="Genomic_DNA"/>
</dbReference>